<feature type="domain" description="Multidrug resistance protein MdtA-like barrel-sandwich hybrid" evidence="4">
    <location>
        <begin position="77"/>
        <end position="222"/>
    </location>
</feature>
<dbReference type="Proteomes" id="UP000198656">
    <property type="component" value="Unassembled WGS sequence"/>
</dbReference>
<dbReference type="Gene3D" id="2.40.30.170">
    <property type="match status" value="1"/>
</dbReference>
<evidence type="ECO:0000313" key="8">
    <source>
        <dbReference type="Proteomes" id="UP000198656"/>
    </source>
</evidence>
<dbReference type="OrthoDB" id="9810430at2"/>
<dbReference type="RefSeq" id="WP_092330602.1">
    <property type="nucleotide sequence ID" value="NZ_FNCP01000004.1"/>
</dbReference>
<evidence type="ECO:0000259" key="6">
    <source>
        <dbReference type="Pfam" id="PF25989"/>
    </source>
</evidence>
<keyword evidence="2" id="KW-0175">Coiled coil</keyword>
<keyword evidence="8" id="KW-1185">Reference proteome</keyword>
<name>A0A1G7V7Q9_9FIRM</name>
<feature type="coiled-coil region" evidence="2">
    <location>
        <begin position="107"/>
        <end position="134"/>
    </location>
</feature>
<accession>A0A1G7V7Q9</accession>
<keyword evidence="3" id="KW-0812">Transmembrane</keyword>
<dbReference type="InterPro" id="IPR006143">
    <property type="entry name" value="RND_pump_MFP"/>
</dbReference>
<dbReference type="GO" id="GO:1990281">
    <property type="term" value="C:efflux pump complex"/>
    <property type="evidence" value="ECO:0007669"/>
    <property type="project" value="TreeGrafter"/>
</dbReference>
<dbReference type="EMBL" id="FNCP01000004">
    <property type="protein sequence ID" value="SDG55773.1"/>
    <property type="molecule type" value="Genomic_DNA"/>
</dbReference>
<dbReference type="Gene3D" id="1.10.287.470">
    <property type="entry name" value="Helix hairpin bin"/>
    <property type="match status" value="1"/>
</dbReference>
<dbReference type="Gene3D" id="2.40.420.20">
    <property type="match status" value="1"/>
</dbReference>
<dbReference type="SUPFAM" id="SSF111369">
    <property type="entry name" value="HlyD-like secretion proteins"/>
    <property type="match status" value="1"/>
</dbReference>
<dbReference type="Gene3D" id="2.40.50.100">
    <property type="match status" value="1"/>
</dbReference>
<dbReference type="NCBIfam" id="TIGR01730">
    <property type="entry name" value="RND_mfp"/>
    <property type="match status" value="1"/>
</dbReference>
<evidence type="ECO:0000256" key="1">
    <source>
        <dbReference type="ARBA" id="ARBA00009477"/>
    </source>
</evidence>
<protein>
    <submittedName>
        <fullName evidence="7">RND family efflux transporter, MFP subunit</fullName>
    </submittedName>
</protein>
<dbReference type="STRING" id="1121419.SAMN05443529_10435"/>
<sequence length="385" mass="41383">MLTKKKVIISMAVLVVLMTGVMLFGNQEGAAEAENKQVTIEAVNNKVYVMVQQVNFIEKAAEIEFKASLEASEEGIVSSKVGGKVVQILFEEGEYIHQGEPLVKLEEKEARNNLRAAESQLSAAQASLTSAEVNLESEQGNFERLKVLFDHNGIAKVELEKAEIAVKVAKANLEVQKANVLTAQVNVESLTDSLAYTTISAPISGMMDEKSVSLGQNVDSGTILGKVKNISPINAVIEVKQTNLEDIKVGQKAKVTIGERDPLVYEGTLKSINGSADPSSRVFKGQIQLDNPDQALKPGSFAKAEIVNDQKVEIATVPLAALAGNEDSCYVYVNDQGIARKRSVIIGETEENVVVIKSGVQKGESVICTNVNTLQDGDVIEVVAE</sequence>
<keyword evidence="3" id="KW-1133">Transmembrane helix</keyword>
<evidence type="ECO:0000256" key="2">
    <source>
        <dbReference type="SAM" id="Coils"/>
    </source>
</evidence>
<keyword evidence="3" id="KW-0472">Membrane</keyword>
<reference evidence="8" key="1">
    <citation type="submission" date="2016-10" db="EMBL/GenBank/DDBJ databases">
        <authorList>
            <person name="Varghese N."/>
            <person name="Submissions S."/>
        </authorList>
    </citation>
    <scope>NUCLEOTIDE SEQUENCE [LARGE SCALE GENOMIC DNA]</scope>
    <source>
        <strain evidence="8">DSM 8344</strain>
    </source>
</reference>
<dbReference type="InterPro" id="IPR058625">
    <property type="entry name" value="MdtA-like_BSH"/>
</dbReference>
<evidence type="ECO:0000256" key="3">
    <source>
        <dbReference type="SAM" id="Phobius"/>
    </source>
</evidence>
<proteinExistence type="inferred from homology"/>
<dbReference type="PANTHER" id="PTHR30469:SF15">
    <property type="entry name" value="HLYD FAMILY OF SECRETION PROTEINS"/>
    <property type="match status" value="1"/>
</dbReference>
<dbReference type="AlphaFoldDB" id="A0A1G7V7Q9"/>
<dbReference type="Pfam" id="PF25989">
    <property type="entry name" value="YknX_C"/>
    <property type="match status" value="1"/>
</dbReference>
<feature type="transmembrane region" description="Helical" evidence="3">
    <location>
        <begin position="7"/>
        <end position="25"/>
    </location>
</feature>
<evidence type="ECO:0000259" key="5">
    <source>
        <dbReference type="Pfam" id="PF25954"/>
    </source>
</evidence>
<comment type="similarity">
    <text evidence="1">Belongs to the membrane fusion protein (MFP) (TC 8.A.1) family.</text>
</comment>
<gene>
    <name evidence="7" type="ORF">SAMN05443529_10435</name>
</gene>
<feature type="domain" description="YknX-like C-terminal permuted SH3-like" evidence="6">
    <location>
        <begin position="316"/>
        <end position="382"/>
    </location>
</feature>
<dbReference type="PANTHER" id="PTHR30469">
    <property type="entry name" value="MULTIDRUG RESISTANCE PROTEIN MDTA"/>
    <property type="match status" value="1"/>
</dbReference>
<evidence type="ECO:0000313" key="7">
    <source>
        <dbReference type="EMBL" id="SDG55773.1"/>
    </source>
</evidence>
<dbReference type="InterPro" id="IPR058637">
    <property type="entry name" value="YknX-like_C"/>
</dbReference>
<dbReference type="GO" id="GO:0015562">
    <property type="term" value="F:efflux transmembrane transporter activity"/>
    <property type="evidence" value="ECO:0007669"/>
    <property type="project" value="TreeGrafter"/>
</dbReference>
<organism evidence="7 8">
    <name type="scientific">Desulfosporosinus hippei DSM 8344</name>
    <dbReference type="NCBI Taxonomy" id="1121419"/>
    <lineage>
        <taxon>Bacteria</taxon>
        <taxon>Bacillati</taxon>
        <taxon>Bacillota</taxon>
        <taxon>Clostridia</taxon>
        <taxon>Eubacteriales</taxon>
        <taxon>Desulfitobacteriaceae</taxon>
        <taxon>Desulfosporosinus</taxon>
    </lineage>
</organism>
<dbReference type="Pfam" id="PF25917">
    <property type="entry name" value="BSH_RND"/>
    <property type="match status" value="1"/>
</dbReference>
<dbReference type="Pfam" id="PF25954">
    <property type="entry name" value="Beta-barrel_RND_2"/>
    <property type="match status" value="1"/>
</dbReference>
<feature type="domain" description="CusB-like beta-barrel" evidence="5">
    <location>
        <begin position="236"/>
        <end position="307"/>
    </location>
</feature>
<evidence type="ECO:0000259" key="4">
    <source>
        <dbReference type="Pfam" id="PF25917"/>
    </source>
</evidence>
<dbReference type="InterPro" id="IPR058792">
    <property type="entry name" value="Beta-barrel_RND_2"/>
</dbReference>